<feature type="transmembrane region" description="Helical" evidence="2">
    <location>
        <begin position="388"/>
        <end position="404"/>
    </location>
</feature>
<dbReference type="EMBL" id="JBBUKT010000004">
    <property type="protein sequence ID" value="MEK7951279.1"/>
    <property type="molecule type" value="Genomic_DNA"/>
</dbReference>
<dbReference type="Proteomes" id="UP001371305">
    <property type="component" value="Unassembled WGS sequence"/>
</dbReference>
<evidence type="ECO:0000256" key="1">
    <source>
        <dbReference type="SAM" id="Coils"/>
    </source>
</evidence>
<dbReference type="RefSeq" id="WP_341404881.1">
    <property type="nucleotide sequence ID" value="NZ_JBBUKT010000004.1"/>
</dbReference>
<keyword evidence="5" id="KW-1185">Reference proteome</keyword>
<keyword evidence="2" id="KW-0812">Transmembrane</keyword>
<accession>A0ABU9AU40</accession>
<organism evidence="4 5">
    <name type="scientific">Luteolibacter soli</name>
    <dbReference type="NCBI Taxonomy" id="3135280"/>
    <lineage>
        <taxon>Bacteria</taxon>
        <taxon>Pseudomonadati</taxon>
        <taxon>Verrucomicrobiota</taxon>
        <taxon>Verrucomicrobiia</taxon>
        <taxon>Verrucomicrobiales</taxon>
        <taxon>Verrucomicrobiaceae</taxon>
        <taxon>Luteolibacter</taxon>
    </lineage>
</organism>
<evidence type="ECO:0000313" key="4">
    <source>
        <dbReference type="EMBL" id="MEK7951279.1"/>
    </source>
</evidence>
<proteinExistence type="predicted"/>
<keyword evidence="2" id="KW-0472">Membrane</keyword>
<dbReference type="Gene3D" id="1.10.510.10">
    <property type="entry name" value="Transferase(Phosphotransferase) domain 1"/>
    <property type="match status" value="1"/>
</dbReference>
<gene>
    <name evidence="4" type="ORF">WKV53_12250</name>
</gene>
<comment type="caution">
    <text evidence="4">The sequence shown here is derived from an EMBL/GenBank/DDBJ whole genome shotgun (WGS) entry which is preliminary data.</text>
</comment>
<evidence type="ECO:0000313" key="5">
    <source>
        <dbReference type="Proteomes" id="UP001371305"/>
    </source>
</evidence>
<dbReference type="SUPFAM" id="SSF56112">
    <property type="entry name" value="Protein kinase-like (PK-like)"/>
    <property type="match status" value="1"/>
</dbReference>
<feature type="domain" description="Protein kinase" evidence="3">
    <location>
        <begin position="10"/>
        <end position="295"/>
    </location>
</feature>
<feature type="coiled-coil region" evidence="1">
    <location>
        <begin position="606"/>
        <end position="633"/>
    </location>
</feature>
<sequence length="638" mass="70332">MTLNGRNGPIRLGDLLGKGGEGAVYALADDPHSVAKVYLADITRERTEKLAAMPGLLTKEIAALTAWPKDVLYKPDGRIGGFLMDRMGSSKDIHTLYSPKSRLAEFPHADWRLLVRVSLNLSRAFHILHQSGCLVADVNHGGIRVAPDGTVRIIDCDSFQISSQGKTYLCEVGTDQFTPPELQQKSFKQTPRTANHDNFGLAILIFQLLQMGRHPFAGRYRGTGEMPIPKAIGEFRYAYSGQVSLTQMEPPPYTASPHSASPGIAALWERAFSREGSNSQPRPTAAEWVAELSSLEKSLAQCAINPTHYHFRGNANCPWCPIESIGVILFGIATGTTTGGADIPGIWQQVLTIPNPGVVYWAPATAHAPVKPSPQATAARKKRTERRSIAVLAGVLLFFGLAFISGSLWFLWLIIATGVGFAIAYLTTDSLKPFSETHDSLDAQMTALVADYAAKPEAETFEIQRSQLTRTFWEWENLPDERKRRYDQLVKDREQHALRAHLDSHLIAKASIPNIGPGRKDMLESYGIETALDLNVPAILQVPGFGNSLAADLMHWRHQIEQQFRFNPAAEVDRAEVLALDRAIAIKRADLERKLRAAPALLNEPRQSVLNRRTSLEASLQQLSEALHQAKADLDALK</sequence>
<evidence type="ECO:0000256" key="2">
    <source>
        <dbReference type="SAM" id="Phobius"/>
    </source>
</evidence>
<name>A0ABU9AU40_9BACT</name>
<keyword evidence="1" id="KW-0175">Coiled coil</keyword>
<dbReference type="InterPro" id="IPR000719">
    <property type="entry name" value="Prot_kinase_dom"/>
</dbReference>
<keyword evidence="2" id="KW-1133">Transmembrane helix</keyword>
<evidence type="ECO:0000259" key="3">
    <source>
        <dbReference type="PROSITE" id="PS50011"/>
    </source>
</evidence>
<protein>
    <recommendedName>
        <fullName evidence="3">Protein kinase domain-containing protein</fullName>
    </recommendedName>
</protein>
<reference evidence="4 5" key="1">
    <citation type="submission" date="2024-04" db="EMBL/GenBank/DDBJ databases">
        <title>Luteolibacter sp. isolated from soil.</title>
        <authorList>
            <person name="An J."/>
        </authorList>
    </citation>
    <scope>NUCLEOTIDE SEQUENCE [LARGE SCALE GENOMIC DNA]</scope>
    <source>
        <strain evidence="4 5">Y139</strain>
    </source>
</reference>
<dbReference type="PROSITE" id="PS50011">
    <property type="entry name" value="PROTEIN_KINASE_DOM"/>
    <property type="match status" value="1"/>
</dbReference>
<dbReference type="InterPro" id="IPR011009">
    <property type="entry name" value="Kinase-like_dom_sf"/>
</dbReference>